<name>A0ABW5Z8F0_9FLAO</name>
<evidence type="ECO:0000313" key="2">
    <source>
        <dbReference type="EMBL" id="MFD2909154.1"/>
    </source>
</evidence>
<keyword evidence="1" id="KW-1133">Transmembrane helix</keyword>
<proteinExistence type="predicted"/>
<keyword evidence="1" id="KW-0812">Transmembrane</keyword>
<feature type="transmembrane region" description="Helical" evidence="1">
    <location>
        <begin position="67"/>
        <end position="88"/>
    </location>
</feature>
<feature type="transmembrane region" description="Helical" evidence="1">
    <location>
        <begin position="6"/>
        <end position="22"/>
    </location>
</feature>
<comment type="caution">
    <text evidence="2">The sequence shown here is derived from an EMBL/GenBank/DDBJ whole genome shotgun (WGS) entry which is preliminary data.</text>
</comment>
<gene>
    <name evidence="2" type="ORF">ACFSX9_10440</name>
</gene>
<reference evidence="3" key="1">
    <citation type="journal article" date="2019" name="Int. J. Syst. Evol. Microbiol.">
        <title>The Global Catalogue of Microorganisms (GCM) 10K type strain sequencing project: providing services to taxonomists for standard genome sequencing and annotation.</title>
        <authorList>
            <consortium name="The Broad Institute Genomics Platform"/>
            <consortium name="The Broad Institute Genome Sequencing Center for Infectious Disease"/>
            <person name="Wu L."/>
            <person name="Ma J."/>
        </authorList>
    </citation>
    <scope>NUCLEOTIDE SEQUENCE [LARGE SCALE GENOMIC DNA]</scope>
    <source>
        <strain evidence="3">KCTC 52644</strain>
    </source>
</reference>
<keyword evidence="1" id="KW-0472">Membrane</keyword>
<keyword evidence="3" id="KW-1185">Reference proteome</keyword>
<evidence type="ECO:0000256" key="1">
    <source>
        <dbReference type="SAM" id="Phobius"/>
    </source>
</evidence>
<dbReference type="Proteomes" id="UP001597549">
    <property type="component" value="Unassembled WGS sequence"/>
</dbReference>
<accession>A0ABW5Z8F0</accession>
<evidence type="ECO:0000313" key="3">
    <source>
        <dbReference type="Proteomes" id="UP001597549"/>
    </source>
</evidence>
<dbReference type="RefSeq" id="WP_379807393.1">
    <property type="nucleotide sequence ID" value="NZ_JBHUOL010000018.1"/>
</dbReference>
<protein>
    <submittedName>
        <fullName evidence="2">DUF4870 domain-containing protein</fullName>
    </submittedName>
</protein>
<sequence length="110" mass="12138">MDNKTLSIVSYITVIGWLISYFSSKDNLSKSSLVIYHQKQSLGLAVVGIAYGLISRILIMFVPAIGIIFSLVSLLLFVLMIIGIVNAANEVQKPLPIIGKTFEDKFSFIK</sequence>
<organism evidence="2 3">
    <name type="scientific">Flavobacterium ardleyense</name>
    <dbReference type="NCBI Taxonomy" id="2038737"/>
    <lineage>
        <taxon>Bacteria</taxon>
        <taxon>Pseudomonadati</taxon>
        <taxon>Bacteroidota</taxon>
        <taxon>Flavobacteriia</taxon>
        <taxon>Flavobacteriales</taxon>
        <taxon>Flavobacteriaceae</taxon>
        <taxon>Flavobacterium</taxon>
    </lineage>
</organism>
<dbReference type="EMBL" id="JBHUOL010000018">
    <property type="protein sequence ID" value="MFD2909154.1"/>
    <property type="molecule type" value="Genomic_DNA"/>
</dbReference>
<feature type="transmembrane region" description="Helical" evidence="1">
    <location>
        <begin position="42"/>
        <end position="61"/>
    </location>
</feature>